<evidence type="ECO:0000256" key="2">
    <source>
        <dbReference type="ARBA" id="ARBA00022598"/>
    </source>
</evidence>
<protein>
    <recommendedName>
        <fullName evidence="10 11">UDP-N-acetylmuramoyl-tripeptide--D-alanyl-D-alanine ligase</fullName>
        <ecNumber evidence="10 11">6.3.2.10</ecNumber>
    </recommendedName>
    <alternativeName>
        <fullName evidence="10">D-alanyl-D-alanine-adding enzyme</fullName>
    </alternativeName>
</protein>
<dbReference type="GO" id="GO:0051301">
    <property type="term" value="P:cell division"/>
    <property type="evidence" value="ECO:0007669"/>
    <property type="project" value="UniProtKB-KW"/>
</dbReference>
<dbReference type="SUPFAM" id="SSF63418">
    <property type="entry name" value="MurE/MurF N-terminal domain"/>
    <property type="match status" value="1"/>
</dbReference>
<keyword evidence="5 10" id="KW-0067">ATP-binding</keyword>
<dbReference type="GO" id="GO:0005737">
    <property type="term" value="C:cytoplasm"/>
    <property type="evidence" value="ECO:0007669"/>
    <property type="project" value="UniProtKB-SubCell"/>
</dbReference>
<comment type="similarity">
    <text evidence="10">Belongs to the MurCDEF family. MurF subfamily.</text>
</comment>
<dbReference type="GO" id="GO:0008360">
    <property type="term" value="P:regulation of cell shape"/>
    <property type="evidence" value="ECO:0007669"/>
    <property type="project" value="UniProtKB-KW"/>
</dbReference>
<keyword evidence="9 10" id="KW-0961">Cell wall biogenesis/degradation</keyword>
<dbReference type="Gene3D" id="3.40.1390.10">
    <property type="entry name" value="MurE/MurF, N-terminal domain"/>
    <property type="match status" value="1"/>
</dbReference>
<name>A0AAU8PNT8_CORPS</name>
<dbReference type="Gene3D" id="3.90.190.20">
    <property type="entry name" value="Mur ligase, C-terminal domain"/>
    <property type="match status" value="1"/>
</dbReference>
<feature type="domain" description="Mur ligase central" evidence="14">
    <location>
        <begin position="138"/>
        <end position="327"/>
    </location>
</feature>
<evidence type="ECO:0000256" key="11">
    <source>
        <dbReference type="RuleBase" id="RU004136"/>
    </source>
</evidence>
<comment type="function">
    <text evidence="10 11">Involved in cell wall formation. Catalyzes the final step in the synthesis of UDP-N-acetylmuramoyl-pentapeptide, the precursor of murein.</text>
</comment>
<dbReference type="GO" id="GO:0071555">
    <property type="term" value="P:cell wall organization"/>
    <property type="evidence" value="ECO:0007669"/>
    <property type="project" value="UniProtKB-KW"/>
</dbReference>
<comment type="subcellular location">
    <subcellularLocation>
        <location evidence="10 11">Cytoplasm</location>
    </subcellularLocation>
</comment>
<evidence type="ECO:0000256" key="6">
    <source>
        <dbReference type="ARBA" id="ARBA00022960"/>
    </source>
</evidence>
<keyword evidence="4 10" id="KW-0547">Nucleotide-binding</keyword>
<dbReference type="EC" id="6.3.2.10" evidence="10 11"/>
<evidence type="ECO:0000259" key="14">
    <source>
        <dbReference type="Pfam" id="PF08245"/>
    </source>
</evidence>
<dbReference type="EMBL" id="CP003540">
    <property type="protein sequence ID" value="AFK17047.1"/>
    <property type="molecule type" value="Genomic_DNA"/>
</dbReference>
<dbReference type="Pfam" id="PF02875">
    <property type="entry name" value="Mur_ligase_C"/>
    <property type="match status" value="1"/>
</dbReference>
<keyword evidence="6 10" id="KW-0133">Cell shape</keyword>
<dbReference type="GO" id="GO:0047480">
    <property type="term" value="F:UDP-N-acetylmuramoyl-tripeptide-D-alanyl-D-alanine ligase activity"/>
    <property type="evidence" value="ECO:0007669"/>
    <property type="project" value="UniProtKB-UniRule"/>
</dbReference>
<comment type="catalytic activity">
    <reaction evidence="10 11">
        <text>D-alanyl-D-alanine + UDP-N-acetyl-alpha-D-muramoyl-L-alanyl-gamma-D-glutamyl-meso-2,6-diaminopimelate + ATP = UDP-N-acetyl-alpha-D-muramoyl-L-alanyl-gamma-D-glutamyl-meso-2,6-diaminopimeloyl-D-alanyl-D-alanine + ADP + phosphate + H(+)</text>
        <dbReference type="Rhea" id="RHEA:28374"/>
        <dbReference type="ChEBI" id="CHEBI:15378"/>
        <dbReference type="ChEBI" id="CHEBI:30616"/>
        <dbReference type="ChEBI" id="CHEBI:43474"/>
        <dbReference type="ChEBI" id="CHEBI:57822"/>
        <dbReference type="ChEBI" id="CHEBI:61386"/>
        <dbReference type="ChEBI" id="CHEBI:83905"/>
        <dbReference type="ChEBI" id="CHEBI:456216"/>
        <dbReference type="EC" id="6.3.2.10"/>
    </reaction>
</comment>
<gene>
    <name evidence="10 15" type="primary">murF</name>
    <name evidence="15" type="ORF">CP258_07225</name>
</gene>
<dbReference type="InterPro" id="IPR000713">
    <property type="entry name" value="Mur_ligase_N"/>
</dbReference>
<dbReference type="Pfam" id="PF01225">
    <property type="entry name" value="Mur_ligase"/>
    <property type="match status" value="1"/>
</dbReference>
<dbReference type="GO" id="GO:0005524">
    <property type="term" value="F:ATP binding"/>
    <property type="evidence" value="ECO:0007669"/>
    <property type="project" value="UniProtKB-UniRule"/>
</dbReference>
<dbReference type="PANTHER" id="PTHR43024">
    <property type="entry name" value="UDP-N-ACETYLMURAMOYL-TRIPEPTIDE--D-ALANYL-D-ALANINE LIGASE"/>
    <property type="match status" value="1"/>
</dbReference>
<dbReference type="Pfam" id="PF08245">
    <property type="entry name" value="Mur_ligase_M"/>
    <property type="match status" value="1"/>
</dbReference>
<dbReference type="SUPFAM" id="SSF53244">
    <property type="entry name" value="MurD-like peptide ligases, peptide-binding domain"/>
    <property type="match status" value="1"/>
</dbReference>
<dbReference type="InterPro" id="IPR036615">
    <property type="entry name" value="Mur_ligase_C_dom_sf"/>
</dbReference>
<feature type="domain" description="Mur ligase N-terminal catalytic" evidence="12">
    <location>
        <begin position="31"/>
        <end position="92"/>
    </location>
</feature>
<dbReference type="GO" id="GO:0009252">
    <property type="term" value="P:peptidoglycan biosynthetic process"/>
    <property type="evidence" value="ECO:0007669"/>
    <property type="project" value="UniProtKB-UniRule"/>
</dbReference>
<sequence length="516" mass="53571">MIELSLGTIAEIVGGSLTSGTDPTALVTGSVEFDSRKVTAGGLFVALNGARVDGHDYAAKAVADGAVGCLLSRPVMDGMRPVSGVVVPPIPENERKRDSYATENDVDGAVAAVLRALGLIARHVIDILTQKGLVVVGVTGSAGKTSTKDMMATIFSAAGNTVAPPGSFNNEIGHPYTALKCTAETQFLISEMSARGIGHIAHLAAIAPPKIGVELNVGTAHVGEFGSQTAIAQAKGELVEALPENGEAVLNADDPLVAQMASRTRARVTSYSAVSTAAAVYATDITFDHNACARFRLHIENENVHQITLLVAGEHQVSNALAAAAAAHAAGIDSETIAHSLNRHVGASAHRMSLVSCPRNITVIDDAYNANNESMRAGLSALVHTARSRGSSAWAVLGPMGELGRESQTVHEAIGAELKNIGVHGLIAVGENSDSRALATAAEKTGITTLVARTNLEAAHKLAPLLHADDVVLVKASNAFALWEVADELVTAISDQELRMKTHVNDQHEERNAAGE</sequence>
<dbReference type="PANTHER" id="PTHR43024:SF1">
    <property type="entry name" value="UDP-N-ACETYLMURAMOYL-TRIPEPTIDE--D-ALANYL-D-ALANINE LIGASE"/>
    <property type="match status" value="1"/>
</dbReference>
<dbReference type="RefSeq" id="WP_014523457.1">
    <property type="nucleotide sequence ID" value="NC_017945.3"/>
</dbReference>
<proteinExistence type="inferred from homology"/>
<dbReference type="Proteomes" id="UP000006465">
    <property type="component" value="Chromosome"/>
</dbReference>
<organism evidence="15 16">
    <name type="scientific">Corynebacterium pseudotuberculosis 258</name>
    <dbReference type="NCBI Taxonomy" id="1168865"/>
    <lineage>
        <taxon>Bacteria</taxon>
        <taxon>Bacillati</taxon>
        <taxon>Actinomycetota</taxon>
        <taxon>Actinomycetes</taxon>
        <taxon>Mycobacteriales</taxon>
        <taxon>Corynebacteriaceae</taxon>
        <taxon>Corynebacterium</taxon>
    </lineage>
</organism>
<evidence type="ECO:0000256" key="8">
    <source>
        <dbReference type="ARBA" id="ARBA00023306"/>
    </source>
</evidence>
<dbReference type="InterPro" id="IPR051046">
    <property type="entry name" value="MurCDEF_CellWall_CoF430Synth"/>
</dbReference>
<dbReference type="SUPFAM" id="SSF53623">
    <property type="entry name" value="MurD-like peptide ligases, catalytic domain"/>
    <property type="match status" value="1"/>
</dbReference>
<evidence type="ECO:0000256" key="3">
    <source>
        <dbReference type="ARBA" id="ARBA00022618"/>
    </source>
</evidence>
<keyword evidence="7 10" id="KW-0573">Peptidoglycan synthesis</keyword>
<evidence type="ECO:0000313" key="15">
    <source>
        <dbReference type="EMBL" id="AFK17047.1"/>
    </source>
</evidence>
<evidence type="ECO:0000256" key="7">
    <source>
        <dbReference type="ARBA" id="ARBA00022984"/>
    </source>
</evidence>
<comment type="pathway">
    <text evidence="10 11">Cell wall biogenesis; peptidoglycan biosynthesis.</text>
</comment>
<evidence type="ECO:0000256" key="4">
    <source>
        <dbReference type="ARBA" id="ARBA00022741"/>
    </source>
</evidence>
<dbReference type="InterPro" id="IPR035911">
    <property type="entry name" value="MurE/MurF_N"/>
</dbReference>
<keyword evidence="8 10" id="KW-0131">Cell cycle</keyword>
<keyword evidence="2 10" id="KW-0436">Ligase</keyword>
<dbReference type="InterPro" id="IPR013221">
    <property type="entry name" value="Mur_ligase_cen"/>
</dbReference>
<keyword evidence="1 10" id="KW-0963">Cytoplasm</keyword>
<dbReference type="NCBIfam" id="TIGR01143">
    <property type="entry name" value="murF"/>
    <property type="match status" value="1"/>
</dbReference>
<keyword evidence="3 10" id="KW-0132">Cell division</keyword>
<dbReference type="InterPro" id="IPR005863">
    <property type="entry name" value="UDP-N-AcMur_synth"/>
</dbReference>
<dbReference type="HAMAP" id="MF_02019">
    <property type="entry name" value="MurF"/>
    <property type="match status" value="1"/>
</dbReference>
<evidence type="ECO:0000256" key="5">
    <source>
        <dbReference type="ARBA" id="ARBA00022840"/>
    </source>
</evidence>
<evidence type="ECO:0000313" key="16">
    <source>
        <dbReference type="Proteomes" id="UP000006465"/>
    </source>
</evidence>
<feature type="binding site" evidence="10">
    <location>
        <begin position="140"/>
        <end position="146"/>
    </location>
    <ligand>
        <name>ATP</name>
        <dbReference type="ChEBI" id="CHEBI:30616"/>
    </ligand>
</feature>
<evidence type="ECO:0000259" key="12">
    <source>
        <dbReference type="Pfam" id="PF01225"/>
    </source>
</evidence>
<dbReference type="Gene3D" id="3.40.1190.10">
    <property type="entry name" value="Mur-like, catalytic domain"/>
    <property type="match status" value="1"/>
</dbReference>
<evidence type="ECO:0000259" key="13">
    <source>
        <dbReference type="Pfam" id="PF02875"/>
    </source>
</evidence>
<reference evidence="15 16" key="1">
    <citation type="journal article" date="2013" name="J. Biotechnol.">
        <title>Genome sequence of Corynebacterium pseudotuberculosis biovar equi strain 258 and prediction of antigenic targets to improve biotechnological vaccine production.</title>
        <authorList>
            <person name="Soares S.C."/>
            <person name="Trost E."/>
            <person name="Ramos R.T."/>
            <person name="Carneiro A.R."/>
            <person name="Santos A.R."/>
            <person name="Pinto A.C."/>
            <person name="Barbosa E."/>
            <person name="Aburjaile F."/>
            <person name="Ali A."/>
            <person name="Diniz C.A."/>
            <person name="Hassan S.S."/>
            <person name="Fiaux K."/>
            <person name="Guimaraes L.C."/>
            <person name="Bakhtiar S.M."/>
            <person name="Pereira U."/>
            <person name="Almeida S.S."/>
            <person name="Abreu V.A."/>
            <person name="Rocha F.S."/>
            <person name="Dorella F.A."/>
            <person name="Miyoshi A."/>
            <person name="Silva A."/>
            <person name="Azevedo V."/>
            <person name="Tauch A."/>
        </authorList>
    </citation>
    <scope>NUCLEOTIDE SEQUENCE [LARGE SCALE GENOMIC DNA]</scope>
    <source>
        <strain evidence="15 16">258</strain>
    </source>
</reference>
<dbReference type="InterPro" id="IPR004101">
    <property type="entry name" value="Mur_ligase_C"/>
</dbReference>
<evidence type="ECO:0000256" key="9">
    <source>
        <dbReference type="ARBA" id="ARBA00023316"/>
    </source>
</evidence>
<dbReference type="KEGG" id="coe:CP258_07225"/>
<accession>A0AAU8PNT8</accession>
<evidence type="ECO:0000256" key="10">
    <source>
        <dbReference type="HAMAP-Rule" id="MF_02019"/>
    </source>
</evidence>
<dbReference type="AlphaFoldDB" id="A0AAU8PNT8"/>
<evidence type="ECO:0000256" key="1">
    <source>
        <dbReference type="ARBA" id="ARBA00022490"/>
    </source>
</evidence>
<feature type="domain" description="Mur ligase C-terminal" evidence="13">
    <location>
        <begin position="350"/>
        <end position="477"/>
    </location>
</feature>
<dbReference type="InterPro" id="IPR036565">
    <property type="entry name" value="Mur-like_cat_sf"/>
</dbReference>